<evidence type="ECO:0000256" key="1">
    <source>
        <dbReference type="SAM" id="MobiDB-lite"/>
    </source>
</evidence>
<dbReference type="Proteomes" id="UP001144673">
    <property type="component" value="Unassembled WGS sequence"/>
</dbReference>
<protein>
    <recommendedName>
        <fullName evidence="2">Bacteriophage T5 Orf172 DNA-binding domain-containing protein</fullName>
    </recommendedName>
</protein>
<comment type="caution">
    <text evidence="3">The sequence shown here is derived from an EMBL/GenBank/DDBJ whole genome shotgun (WGS) entry which is preliminary data.</text>
</comment>
<organism evidence="3 4">
    <name type="scientific">Akanthomyces muscarius</name>
    <name type="common">Entomopathogenic fungus</name>
    <name type="synonym">Lecanicillium muscarium</name>
    <dbReference type="NCBI Taxonomy" id="2231603"/>
    <lineage>
        <taxon>Eukaryota</taxon>
        <taxon>Fungi</taxon>
        <taxon>Dikarya</taxon>
        <taxon>Ascomycota</taxon>
        <taxon>Pezizomycotina</taxon>
        <taxon>Sordariomycetes</taxon>
        <taxon>Hypocreomycetidae</taxon>
        <taxon>Hypocreales</taxon>
        <taxon>Cordycipitaceae</taxon>
        <taxon>Akanthomyces</taxon>
    </lineage>
</organism>
<dbReference type="RefSeq" id="XP_056057796.1">
    <property type="nucleotide sequence ID" value="XM_056201126.1"/>
</dbReference>
<dbReference type="PANTHER" id="PTHR28094:SF1">
    <property type="entry name" value="MEIOTICALLY UP-REGULATED GENE 113 PROTEIN"/>
    <property type="match status" value="1"/>
</dbReference>
<dbReference type="Pfam" id="PF10544">
    <property type="entry name" value="T5orf172"/>
    <property type="match status" value="1"/>
</dbReference>
<keyword evidence="4" id="KW-1185">Reference proteome</keyword>
<feature type="region of interest" description="Disordered" evidence="1">
    <location>
        <begin position="282"/>
        <end position="331"/>
    </location>
</feature>
<feature type="compositionally biased region" description="Basic and acidic residues" evidence="1">
    <location>
        <begin position="286"/>
        <end position="304"/>
    </location>
</feature>
<dbReference type="SMART" id="SM00974">
    <property type="entry name" value="T5orf172"/>
    <property type="match status" value="1"/>
</dbReference>
<dbReference type="EMBL" id="JAJHUN010000003">
    <property type="protein sequence ID" value="KAJ4159991.1"/>
    <property type="molecule type" value="Genomic_DNA"/>
</dbReference>
<name>A0A9W8UPU2_AKAMU</name>
<dbReference type="PANTHER" id="PTHR28094">
    <property type="entry name" value="MEIOTICALLY UP-REGULATED GENE 113 PROTEIN"/>
    <property type="match status" value="1"/>
</dbReference>
<proteinExistence type="predicted"/>
<reference evidence="3" key="1">
    <citation type="journal article" date="2023" name="Access Microbiol">
        <title>De-novo genome assembly for Akanthomyces muscarius, a biocontrol agent of insect agricultural pests.</title>
        <authorList>
            <person name="Erdos Z."/>
            <person name="Studholme D.J."/>
            <person name="Raymond B."/>
            <person name="Sharma M."/>
        </authorList>
    </citation>
    <scope>NUCLEOTIDE SEQUENCE</scope>
    <source>
        <strain evidence="3">Ve6</strain>
    </source>
</reference>
<dbReference type="AlphaFoldDB" id="A0A9W8UPU2"/>
<accession>A0A9W8UPU2</accession>
<gene>
    <name evidence="3" type="ORF">LMH87_007926</name>
</gene>
<evidence type="ECO:0000259" key="2">
    <source>
        <dbReference type="SMART" id="SM00974"/>
    </source>
</evidence>
<dbReference type="KEGG" id="amus:LMH87_007926"/>
<feature type="region of interest" description="Disordered" evidence="1">
    <location>
        <begin position="1"/>
        <end position="34"/>
    </location>
</feature>
<evidence type="ECO:0000313" key="4">
    <source>
        <dbReference type="Proteomes" id="UP001144673"/>
    </source>
</evidence>
<feature type="domain" description="Bacteriophage T5 Orf172 DNA-binding" evidence="2">
    <location>
        <begin position="391"/>
        <end position="483"/>
    </location>
</feature>
<dbReference type="InterPro" id="IPR018306">
    <property type="entry name" value="Phage_T5_Orf172_DNA-bd"/>
</dbReference>
<feature type="region of interest" description="Disordered" evidence="1">
    <location>
        <begin position="51"/>
        <end position="82"/>
    </location>
</feature>
<dbReference type="GeneID" id="80895085"/>
<evidence type="ECO:0000313" key="3">
    <source>
        <dbReference type="EMBL" id="KAJ4159991.1"/>
    </source>
</evidence>
<sequence length="533" mass="60392">MSLSECAAVELSPADSYPSPPTSPQSAKRTAAVAPGKNITKATLDAAVDSVASATAPASQKEYARPVTPAESTASGDEDPQAAEEALKLRTWKIALSLADMRCGATRKDNKSCENKISAKKADRMNDVVKLLWVPSNTSMEVETHLDSLAKLAHCYYHDHPPAREARISKWLVVLPGQPRPPSLQKRLRNILGSAPTKCTSLKKDGKNCGNAVGREKRFYCDKTITKMIRMAMAPQDEDDPLMLLTKVMQHYMLCHVHRAPPYKQQDEWTRRISKFRAACQNEMNARNKESKSSKRPTEKEEITRNNTNSSKLASPPPTPRIQRVDDDPGTYWDTGYETSRFDVLGKCDMVDESKSTFDEIRDITRELLNTDTERSENEVNDGFVYLYQVPGNEHLVKIGFTTGSVAARLEKWKKDCHREPAAVYPTAMTCTAAVPHAHRVERLVHAELMEHRVRLYCERCGKQHVEWFEVPAEDAVRVIEKWCGWMRTRPYVKRETREGVKWYLKEAEAKRLSDVAKFLKELQSDIEERKDL</sequence>
<dbReference type="InterPro" id="IPR053006">
    <property type="entry name" value="Meiosis_regulatory"/>
</dbReference>